<organism evidence="2 3">
    <name type="scientific">Chromohalobacter canadensis</name>
    <dbReference type="NCBI Taxonomy" id="141389"/>
    <lineage>
        <taxon>Bacteria</taxon>
        <taxon>Pseudomonadati</taxon>
        <taxon>Pseudomonadota</taxon>
        <taxon>Gammaproteobacteria</taxon>
        <taxon>Oceanospirillales</taxon>
        <taxon>Halomonadaceae</taxon>
        <taxon>Chromohalobacter</taxon>
    </lineage>
</organism>
<gene>
    <name evidence="2" type="ORF">SAMN05421509_10780</name>
</gene>
<proteinExistence type="predicted"/>
<reference evidence="2 3" key="1">
    <citation type="submission" date="2017-08" db="EMBL/GenBank/DDBJ databases">
        <authorList>
            <person name="de Groot N.N."/>
        </authorList>
    </citation>
    <scope>NUCLEOTIDE SEQUENCE [LARGE SCALE GENOMIC DNA]</scope>
    <source>
        <strain evidence="2 3">USBA 855</strain>
    </source>
</reference>
<name>A0A285VQY4_9GAMM</name>
<evidence type="ECO:0000313" key="3">
    <source>
        <dbReference type="Proteomes" id="UP000219023"/>
    </source>
</evidence>
<dbReference type="OrthoDB" id="6175708at2"/>
<dbReference type="Proteomes" id="UP000219023">
    <property type="component" value="Unassembled WGS sequence"/>
</dbReference>
<protein>
    <submittedName>
        <fullName evidence="2">Uncharacterized protein</fullName>
    </submittedName>
</protein>
<accession>A0A285VQY4</accession>
<sequence>MSNTTKRKTFDTWQEWHEAMNTKRGELAEIKGVGEARELRDRACGGLEHAIREANGSQHLSANTYHYTFQGDETPEAIREEAGRLVPLLKQVMATTDRKMNPARYEYAASRMERIQELGAMFDDATVTLERLNSARKAIQAEVEDLEEQAPKASASTLDDLRREADAAEEERDRIAVALRNVERDDGPLRLAQDAERTASERLDEAEALAAIGEADGSEVKAAKAGASKAATTLEKEREEHRKLEAARRGLQRKLEDAESHLTTVKAVYRTALNRVRQADLAARETALVEKLTSLSEDLADLDRIYQDLEEADPKAHYGKAVLTVQLPFLHHHARRDVLNDFRVERSLEVTSEGLGV</sequence>
<feature type="region of interest" description="Disordered" evidence="1">
    <location>
        <begin position="145"/>
        <end position="170"/>
    </location>
</feature>
<dbReference type="AlphaFoldDB" id="A0A285VQY4"/>
<feature type="compositionally biased region" description="Basic and acidic residues" evidence="1">
    <location>
        <begin position="159"/>
        <end position="170"/>
    </location>
</feature>
<dbReference type="RefSeq" id="WP_097023419.1">
    <property type="nucleotide sequence ID" value="NZ_OBQJ01000007.1"/>
</dbReference>
<dbReference type="EMBL" id="OBQJ01000007">
    <property type="protein sequence ID" value="SOC56484.1"/>
    <property type="molecule type" value="Genomic_DNA"/>
</dbReference>
<evidence type="ECO:0000313" key="2">
    <source>
        <dbReference type="EMBL" id="SOC56484.1"/>
    </source>
</evidence>
<evidence type="ECO:0000256" key="1">
    <source>
        <dbReference type="SAM" id="MobiDB-lite"/>
    </source>
</evidence>